<comment type="caution">
    <text evidence="2">The sequence shown here is derived from an EMBL/GenBank/DDBJ whole genome shotgun (WGS) entry which is preliminary data.</text>
</comment>
<evidence type="ECO:0000313" key="3">
    <source>
        <dbReference type="Proteomes" id="UP000828390"/>
    </source>
</evidence>
<reference evidence="2" key="2">
    <citation type="submission" date="2020-11" db="EMBL/GenBank/DDBJ databases">
        <authorList>
            <person name="McCartney M.A."/>
            <person name="Auch B."/>
            <person name="Kono T."/>
            <person name="Mallez S."/>
            <person name="Becker A."/>
            <person name="Gohl D.M."/>
            <person name="Silverstein K.A.T."/>
            <person name="Koren S."/>
            <person name="Bechman K.B."/>
            <person name="Herman A."/>
            <person name="Abrahante J.E."/>
            <person name="Garbe J."/>
        </authorList>
    </citation>
    <scope>NUCLEOTIDE SEQUENCE</scope>
    <source>
        <strain evidence="2">Duluth1</strain>
        <tissue evidence="2">Whole animal</tissue>
    </source>
</reference>
<proteinExistence type="predicted"/>
<feature type="region of interest" description="Disordered" evidence="1">
    <location>
        <begin position="21"/>
        <end position="43"/>
    </location>
</feature>
<dbReference type="EMBL" id="JAIWYP010000008">
    <property type="protein sequence ID" value="KAH3782654.1"/>
    <property type="molecule type" value="Genomic_DNA"/>
</dbReference>
<sequence>MGDAMNMMKIYSHVQLACTAAPMDSQKGEREESKGVHKVRRARRVSGSAVNKLTQVVNRILGSVERLSNSCWSQDDDSRVRQPVQVFRSD</sequence>
<evidence type="ECO:0000256" key="1">
    <source>
        <dbReference type="SAM" id="MobiDB-lite"/>
    </source>
</evidence>
<accession>A0A9D4ENE5</accession>
<dbReference type="Proteomes" id="UP000828390">
    <property type="component" value="Unassembled WGS sequence"/>
</dbReference>
<dbReference type="AlphaFoldDB" id="A0A9D4ENE5"/>
<evidence type="ECO:0000313" key="2">
    <source>
        <dbReference type="EMBL" id="KAH3782654.1"/>
    </source>
</evidence>
<keyword evidence="3" id="KW-1185">Reference proteome</keyword>
<organism evidence="2 3">
    <name type="scientific">Dreissena polymorpha</name>
    <name type="common">Zebra mussel</name>
    <name type="synonym">Mytilus polymorpha</name>
    <dbReference type="NCBI Taxonomy" id="45954"/>
    <lineage>
        <taxon>Eukaryota</taxon>
        <taxon>Metazoa</taxon>
        <taxon>Spiralia</taxon>
        <taxon>Lophotrochozoa</taxon>
        <taxon>Mollusca</taxon>
        <taxon>Bivalvia</taxon>
        <taxon>Autobranchia</taxon>
        <taxon>Heteroconchia</taxon>
        <taxon>Euheterodonta</taxon>
        <taxon>Imparidentia</taxon>
        <taxon>Neoheterodontei</taxon>
        <taxon>Myida</taxon>
        <taxon>Dreissenoidea</taxon>
        <taxon>Dreissenidae</taxon>
        <taxon>Dreissena</taxon>
    </lineage>
</organism>
<name>A0A9D4ENE5_DREPO</name>
<gene>
    <name evidence="2" type="ORF">DPMN_160573</name>
</gene>
<feature type="compositionally biased region" description="Basic and acidic residues" evidence="1">
    <location>
        <begin position="26"/>
        <end position="35"/>
    </location>
</feature>
<protein>
    <submittedName>
        <fullName evidence="2">Uncharacterized protein</fullName>
    </submittedName>
</protein>
<reference evidence="2" key="1">
    <citation type="journal article" date="2019" name="bioRxiv">
        <title>The Genome of the Zebra Mussel, Dreissena polymorpha: A Resource for Invasive Species Research.</title>
        <authorList>
            <person name="McCartney M.A."/>
            <person name="Auch B."/>
            <person name="Kono T."/>
            <person name="Mallez S."/>
            <person name="Zhang Y."/>
            <person name="Obille A."/>
            <person name="Becker A."/>
            <person name="Abrahante J.E."/>
            <person name="Garbe J."/>
            <person name="Badalamenti J.P."/>
            <person name="Herman A."/>
            <person name="Mangelson H."/>
            <person name="Liachko I."/>
            <person name="Sullivan S."/>
            <person name="Sone E.D."/>
            <person name="Koren S."/>
            <person name="Silverstein K.A.T."/>
            <person name="Beckman K.B."/>
            <person name="Gohl D.M."/>
        </authorList>
    </citation>
    <scope>NUCLEOTIDE SEQUENCE</scope>
    <source>
        <strain evidence="2">Duluth1</strain>
        <tissue evidence="2">Whole animal</tissue>
    </source>
</reference>